<dbReference type="PANTHER" id="PTHR38589">
    <property type="entry name" value="BLR0621 PROTEIN"/>
    <property type="match status" value="1"/>
</dbReference>
<evidence type="ECO:0000313" key="1">
    <source>
        <dbReference type="EMBL" id="GAA4650461.1"/>
    </source>
</evidence>
<dbReference type="PANTHER" id="PTHR38589:SF1">
    <property type="entry name" value="BLR0621 PROTEIN"/>
    <property type="match status" value="1"/>
</dbReference>
<dbReference type="EMBL" id="BAABFL010000397">
    <property type="protein sequence ID" value="GAA4650461.1"/>
    <property type="molecule type" value="Genomic_DNA"/>
</dbReference>
<accession>A0ABP8V3T1</accession>
<sequence length="189" mass="20878">MPAGLQDQVNLGRNGLAWGLGLHPNQTGPYKQEGDGKAPAGVFELGTAFGKYNAVNTGLDYQPQDAGHYCIDTETSPRYNQIVHVSEVGKNAIRDSTEPMRRDIHAGDHLYDKGIVIRHNPDNIPGKGCCVFIHLWRSAGKPSAGCTTMEESQLDTLLAWLDKDSKPLFVVLPEKEYQKNQPLWQLPVL</sequence>
<reference evidence="2" key="1">
    <citation type="journal article" date="2019" name="Int. J. Syst. Evol. Microbiol.">
        <title>The Global Catalogue of Microorganisms (GCM) 10K type strain sequencing project: providing services to taxonomists for standard genome sequencing and annotation.</title>
        <authorList>
            <consortium name="The Broad Institute Genomics Platform"/>
            <consortium name="The Broad Institute Genome Sequencing Center for Infectious Disease"/>
            <person name="Wu L."/>
            <person name="Ma J."/>
        </authorList>
    </citation>
    <scope>NUCLEOTIDE SEQUENCE [LARGE SCALE GENOMIC DNA]</scope>
    <source>
        <strain evidence="2">JCM 17805</strain>
    </source>
</reference>
<dbReference type="Proteomes" id="UP001500604">
    <property type="component" value="Unassembled WGS sequence"/>
</dbReference>
<evidence type="ECO:0008006" key="3">
    <source>
        <dbReference type="Google" id="ProtNLM"/>
    </source>
</evidence>
<comment type="caution">
    <text evidence="1">The sequence shown here is derived from an EMBL/GenBank/DDBJ whole genome shotgun (WGS) entry which is preliminary data.</text>
</comment>
<organism evidence="1 2">
    <name type="scientific">Kistimonas scapharcae</name>
    <dbReference type="NCBI Taxonomy" id="1036133"/>
    <lineage>
        <taxon>Bacteria</taxon>
        <taxon>Pseudomonadati</taxon>
        <taxon>Pseudomonadota</taxon>
        <taxon>Gammaproteobacteria</taxon>
        <taxon>Oceanospirillales</taxon>
        <taxon>Endozoicomonadaceae</taxon>
        <taxon>Kistimonas</taxon>
    </lineage>
</organism>
<name>A0ABP8V3T1_9GAMM</name>
<gene>
    <name evidence="1" type="ORF">GCM10023116_27440</name>
</gene>
<protein>
    <recommendedName>
        <fullName evidence="3">YkuD domain-containing protein</fullName>
    </recommendedName>
</protein>
<proteinExistence type="predicted"/>
<keyword evidence="2" id="KW-1185">Reference proteome</keyword>
<evidence type="ECO:0000313" key="2">
    <source>
        <dbReference type="Proteomes" id="UP001500604"/>
    </source>
</evidence>